<sequence length="124" mass="13891">MEKTQKRRVGGGFMKALYRVASKPNSGERRGSKVNPSPIVAKGSFSSPQYWMTSLSSAHEPIGLPDHFCDVYGVNECRESRDNGVAGGDENVDLKAASYISYVRERFKLDKADSDQRMYQEISY</sequence>
<dbReference type="AlphaFoldDB" id="A0A2P5C1U5"/>
<dbReference type="PANTHER" id="PTHR36030:SF1">
    <property type="entry name" value="CALMODULIN-BINDING DOMAIN-CONTAINING PROTEIN"/>
    <property type="match status" value="1"/>
</dbReference>
<accession>A0A2P5C1U5</accession>
<proteinExistence type="predicted"/>
<dbReference type="PANTHER" id="PTHR36030">
    <property type="entry name" value="CALMODULIN-BINDING DOMAIN-CONTAINING PROTEIN"/>
    <property type="match status" value="1"/>
</dbReference>
<name>A0A2P5C1U5_TREOI</name>
<dbReference type="OrthoDB" id="911847at2759"/>
<reference evidence="2" key="1">
    <citation type="submission" date="2016-06" db="EMBL/GenBank/DDBJ databases">
        <title>Parallel loss of symbiosis genes in relatives of nitrogen-fixing non-legume Parasponia.</title>
        <authorList>
            <person name="Van Velzen R."/>
            <person name="Holmer R."/>
            <person name="Bu F."/>
            <person name="Rutten L."/>
            <person name="Van Zeijl A."/>
            <person name="Liu W."/>
            <person name="Santuari L."/>
            <person name="Cao Q."/>
            <person name="Sharma T."/>
            <person name="Shen D."/>
            <person name="Roswanjaya Y."/>
            <person name="Wardhani T."/>
            <person name="Kalhor M.S."/>
            <person name="Jansen J."/>
            <person name="Van den Hoogen J."/>
            <person name="Gungor B."/>
            <person name="Hartog M."/>
            <person name="Hontelez J."/>
            <person name="Verver J."/>
            <person name="Yang W.-C."/>
            <person name="Schijlen E."/>
            <person name="Repin R."/>
            <person name="Schilthuizen M."/>
            <person name="Schranz E."/>
            <person name="Heidstra R."/>
            <person name="Miyata K."/>
            <person name="Fedorova E."/>
            <person name="Kohlen W."/>
            <person name="Bisseling T."/>
            <person name="Smit S."/>
            <person name="Geurts R."/>
        </authorList>
    </citation>
    <scope>NUCLEOTIDE SEQUENCE [LARGE SCALE GENOMIC DNA]</scope>
    <source>
        <strain evidence="2">cv. RG33-2</strain>
    </source>
</reference>
<organism evidence="1 2">
    <name type="scientific">Trema orientale</name>
    <name type="common">Charcoal tree</name>
    <name type="synonym">Celtis orientalis</name>
    <dbReference type="NCBI Taxonomy" id="63057"/>
    <lineage>
        <taxon>Eukaryota</taxon>
        <taxon>Viridiplantae</taxon>
        <taxon>Streptophyta</taxon>
        <taxon>Embryophyta</taxon>
        <taxon>Tracheophyta</taxon>
        <taxon>Spermatophyta</taxon>
        <taxon>Magnoliopsida</taxon>
        <taxon>eudicotyledons</taxon>
        <taxon>Gunneridae</taxon>
        <taxon>Pentapetalae</taxon>
        <taxon>rosids</taxon>
        <taxon>fabids</taxon>
        <taxon>Rosales</taxon>
        <taxon>Cannabaceae</taxon>
        <taxon>Trema</taxon>
    </lineage>
</organism>
<evidence type="ECO:0000313" key="2">
    <source>
        <dbReference type="Proteomes" id="UP000237000"/>
    </source>
</evidence>
<protein>
    <submittedName>
        <fullName evidence="1">Uncharacterized protein</fullName>
    </submittedName>
</protein>
<comment type="caution">
    <text evidence="1">The sequence shown here is derived from an EMBL/GenBank/DDBJ whole genome shotgun (WGS) entry which is preliminary data.</text>
</comment>
<keyword evidence="2" id="KW-1185">Reference proteome</keyword>
<gene>
    <name evidence="1" type="ORF">TorRG33x02_300840</name>
</gene>
<dbReference type="InParanoid" id="A0A2P5C1U5"/>
<evidence type="ECO:0000313" key="1">
    <source>
        <dbReference type="EMBL" id="PON54965.1"/>
    </source>
</evidence>
<dbReference type="Proteomes" id="UP000237000">
    <property type="component" value="Unassembled WGS sequence"/>
</dbReference>
<dbReference type="EMBL" id="JXTC01000425">
    <property type="protein sequence ID" value="PON54965.1"/>
    <property type="molecule type" value="Genomic_DNA"/>
</dbReference>